<evidence type="ECO:0000313" key="7">
    <source>
        <dbReference type="Proteomes" id="UP000325255"/>
    </source>
</evidence>
<proteinExistence type="predicted"/>
<keyword evidence="3" id="KW-0804">Transcription</keyword>
<dbReference type="InterPro" id="IPR028082">
    <property type="entry name" value="Peripla_BP_I"/>
</dbReference>
<keyword evidence="7" id="KW-1185">Reference proteome</keyword>
<feature type="domain" description="HTH cro/C1-type" evidence="5">
    <location>
        <begin position="9"/>
        <end position="61"/>
    </location>
</feature>
<dbReference type="InterPro" id="IPR001387">
    <property type="entry name" value="Cro/C1-type_HTH"/>
</dbReference>
<sequence length="348" mass="37011">MDERSNGTRRRRKMQRVTMTEVAASAGVSPSTVSLYLRKPTLVSPSVGETIGRAIERLGYVPNLVAGGLAAAGSRVVSVIVPSVRNAFFADTVAALQETLAPSGLQVMLGHTDYGFDREETLVRTALSWAPAAIVIVGLEHGRGTRGLLMGAAAPVFEIWECGQHPIDTAVGFQHREVGRAAATHLLARGRRHLAFLGARMADDYRAQYRADGFARRVTEQGAPAPLVLDAPDGASVALGARLLGQALAERRRIDGIACSNDLIALGALFECQRRGIAVPQAIGIVGFGALEFTGSCVPPLTTIDPFGSRIGTMVGQRILARLQERSPSPPQPETIDTGFELVVRDST</sequence>
<dbReference type="SUPFAM" id="SSF53822">
    <property type="entry name" value="Periplasmic binding protein-like I"/>
    <property type="match status" value="1"/>
</dbReference>
<protein>
    <submittedName>
        <fullName evidence="6">LacI family DNA-binding transcriptional regulator</fullName>
    </submittedName>
</protein>
<dbReference type="InterPro" id="IPR000843">
    <property type="entry name" value="HTH_LacI"/>
</dbReference>
<dbReference type="Pfam" id="PF13377">
    <property type="entry name" value="Peripla_BP_3"/>
    <property type="match status" value="1"/>
</dbReference>
<organism evidence="6 7">
    <name type="scientific">Rhodovastum atsumiense</name>
    <dbReference type="NCBI Taxonomy" id="504468"/>
    <lineage>
        <taxon>Bacteria</taxon>
        <taxon>Pseudomonadati</taxon>
        <taxon>Pseudomonadota</taxon>
        <taxon>Alphaproteobacteria</taxon>
        <taxon>Acetobacterales</taxon>
        <taxon>Acetobacteraceae</taxon>
        <taxon>Rhodovastum</taxon>
    </lineage>
</organism>
<dbReference type="InterPro" id="IPR046335">
    <property type="entry name" value="LacI/GalR-like_sensor"/>
</dbReference>
<keyword evidence="2 6" id="KW-0238">DNA-binding</keyword>
<evidence type="ECO:0000259" key="5">
    <source>
        <dbReference type="PROSITE" id="PS50943"/>
    </source>
</evidence>
<dbReference type="InterPro" id="IPR010982">
    <property type="entry name" value="Lambda_DNA-bd_dom_sf"/>
</dbReference>
<keyword evidence="1" id="KW-0805">Transcription regulation</keyword>
<dbReference type="CDD" id="cd01575">
    <property type="entry name" value="PBP1_GntR"/>
    <property type="match status" value="1"/>
</dbReference>
<comment type="caution">
    <text evidence="6">The sequence shown here is derived from an EMBL/GenBank/DDBJ whole genome shotgun (WGS) entry which is preliminary data.</text>
</comment>
<reference evidence="6 7" key="1">
    <citation type="submission" date="2019-09" db="EMBL/GenBank/DDBJ databases">
        <title>Genome sequence of Rhodovastum atsumiense, a diverse member of the Acetobacteraceae family of non-sulfur purple photosynthetic bacteria.</title>
        <authorList>
            <person name="Meyer T."/>
            <person name="Kyndt J."/>
        </authorList>
    </citation>
    <scope>NUCLEOTIDE SEQUENCE [LARGE SCALE GENOMIC DNA]</scope>
    <source>
        <strain evidence="6 7">DSM 21279</strain>
    </source>
</reference>
<evidence type="ECO:0000256" key="3">
    <source>
        <dbReference type="ARBA" id="ARBA00023163"/>
    </source>
</evidence>
<gene>
    <name evidence="6" type="ORF">F1189_26025</name>
</gene>
<dbReference type="Proteomes" id="UP000325255">
    <property type="component" value="Unassembled WGS sequence"/>
</dbReference>
<evidence type="ECO:0000313" key="6">
    <source>
        <dbReference type="EMBL" id="KAA5609088.1"/>
    </source>
</evidence>
<dbReference type="SMART" id="SM00354">
    <property type="entry name" value="HTH_LACI"/>
    <property type="match status" value="1"/>
</dbReference>
<dbReference type="SUPFAM" id="SSF47413">
    <property type="entry name" value="lambda repressor-like DNA-binding domains"/>
    <property type="match status" value="1"/>
</dbReference>
<dbReference type="Gene3D" id="1.10.260.40">
    <property type="entry name" value="lambda repressor-like DNA-binding domains"/>
    <property type="match status" value="1"/>
</dbReference>
<dbReference type="CDD" id="cd01392">
    <property type="entry name" value="HTH_LacI"/>
    <property type="match status" value="1"/>
</dbReference>
<evidence type="ECO:0000259" key="4">
    <source>
        <dbReference type="PROSITE" id="PS50932"/>
    </source>
</evidence>
<feature type="domain" description="HTH lacI-type" evidence="4">
    <location>
        <begin position="17"/>
        <end position="71"/>
    </location>
</feature>
<dbReference type="PANTHER" id="PTHR30146:SF33">
    <property type="entry name" value="TRANSCRIPTIONAL REGULATOR"/>
    <property type="match status" value="1"/>
</dbReference>
<evidence type="ECO:0000256" key="1">
    <source>
        <dbReference type="ARBA" id="ARBA00023015"/>
    </source>
</evidence>
<evidence type="ECO:0000256" key="2">
    <source>
        <dbReference type="ARBA" id="ARBA00023125"/>
    </source>
</evidence>
<dbReference type="PROSITE" id="PS00356">
    <property type="entry name" value="HTH_LACI_1"/>
    <property type="match status" value="1"/>
</dbReference>
<dbReference type="PROSITE" id="PS50932">
    <property type="entry name" value="HTH_LACI_2"/>
    <property type="match status" value="1"/>
</dbReference>
<dbReference type="PROSITE" id="PS50943">
    <property type="entry name" value="HTH_CROC1"/>
    <property type="match status" value="1"/>
</dbReference>
<dbReference type="OrthoDB" id="7170131at2"/>
<dbReference type="AlphaFoldDB" id="A0A5M6INE9"/>
<dbReference type="PANTHER" id="PTHR30146">
    <property type="entry name" value="LACI-RELATED TRANSCRIPTIONAL REPRESSOR"/>
    <property type="match status" value="1"/>
</dbReference>
<accession>A0A5M6INE9</accession>
<dbReference type="EMBL" id="VWPK01000060">
    <property type="protein sequence ID" value="KAA5609088.1"/>
    <property type="molecule type" value="Genomic_DNA"/>
</dbReference>
<dbReference type="GO" id="GO:0000976">
    <property type="term" value="F:transcription cis-regulatory region binding"/>
    <property type="evidence" value="ECO:0007669"/>
    <property type="project" value="TreeGrafter"/>
</dbReference>
<dbReference type="Pfam" id="PF00356">
    <property type="entry name" value="LacI"/>
    <property type="match status" value="1"/>
</dbReference>
<dbReference type="GO" id="GO:0003700">
    <property type="term" value="F:DNA-binding transcription factor activity"/>
    <property type="evidence" value="ECO:0007669"/>
    <property type="project" value="TreeGrafter"/>
</dbReference>
<name>A0A5M6INE9_9PROT</name>
<dbReference type="RefSeq" id="WP_150044365.1">
    <property type="nucleotide sequence ID" value="NZ_OW485601.1"/>
</dbReference>
<dbReference type="Gene3D" id="3.40.50.2300">
    <property type="match status" value="2"/>
</dbReference>